<reference evidence="2 3" key="1">
    <citation type="submission" date="2016-03" db="EMBL/GenBank/DDBJ databases">
        <title>Genome sequencing of Devosia sp. S37.</title>
        <authorList>
            <person name="Mohd Nor M."/>
        </authorList>
    </citation>
    <scope>NUCLEOTIDE SEQUENCE [LARGE SCALE GENOMIC DNA]</scope>
    <source>
        <strain evidence="2 3">S37</strain>
    </source>
</reference>
<organism evidence="2 3">
    <name type="scientific">Devosia elaeis</name>
    <dbReference type="NCBI Taxonomy" id="1770058"/>
    <lineage>
        <taxon>Bacteria</taxon>
        <taxon>Pseudomonadati</taxon>
        <taxon>Pseudomonadota</taxon>
        <taxon>Alphaproteobacteria</taxon>
        <taxon>Hyphomicrobiales</taxon>
        <taxon>Devosiaceae</taxon>
        <taxon>Devosia</taxon>
    </lineage>
</organism>
<dbReference type="InterPro" id="IPR010642">
    <property type="entry name" value="Invasion_prot_B"/>
</dbReference>
<sequence>MIRISALAAAFAVALATILPVQAQSARVLGDFRDWSSYAADDGTGTICFAMTRPKSSEPAAEVTGEAYVYVTNRPAEDVVTEFNVVAGYTFQTGSTASVAVGGQSFPLFTQGDAAWLDDSAQAANLAAAIRAGSTLVVTGTAANGNQVTQSYSLSGATAAQQAIGAEC</sequence>
<evidence type="ECO:0000313" key="3">
    <source>
        <dbReference type="Proteomes" id="UP000078389"/>
    </source>
</evidence>
<dbReference type="OrthoDB" id="9806572at2"/>
<name>A0A178I369_9HYPH</name>
<proteinExistence type="predicted"/>
<dbReference type="EMBL" id="LVVY01000060">
    <property type="protein sequence ID" value="OAM80031.1"/>
    <property type="molecule type" value="Genomic_DNA"/>
</dbReference>
<dbReference type="Pfam" id="PF06776">
    <property type="entry name" value="IalB"/>
    <property type="match status" value="1"/>
</dbReference>
<dbReference type="AlphaFoldDB" id="A0A178I369"/>
<feature type="signal peptide" evidence="1">
    <location>
        <begin position="1"/>
        <end position="23"/>
    </location>
</feature>
<accession>A0A178I369</accession>
<dbReference type="RefSeq" id="WP_067451145.1">
    <property type="nucleotide sequence ID" value="NZ_LVVY01000060.1"/>
</dbReference>
<feature type="chain" id="PRO_5008088393" description="Invasion associated locus B family protein" evidence="1">
    <location>
        <begin position="24"/>
        <end position="168"/>
    </location>
</feature>
<protein>
    <recommendedName>
        <fullName evidence="4">Invasion associated locus B family protein</fullName>
    </recommendedName>
</protein>
<dbReference type="InterPro" id="IPR038696">
    <property type="entry name" value="IalB_sf"/>
</dbReference>
<evidence type="ECO:0000256" key="1">
    <source>
        <dbReference type="SAM" id="SignalP"/>
    </source>
</evidence>
<evidence type="ECO:0008006" key="4">
    <source>
        <dbReference type="Google" id="ProtNLM"/>
    </source>
</evidence>
<evidence type="ECO:0000313" key="2">
    <source>
        <dbReference type="EMBL" id="OAM80031.1"/>
    </source>
</evidence>
<dbReference type="Proteomes" id="UP000078389">
    <property type="component" value="Unassembled WGS sequence"/>
</dbReference>
<gene>
    <name evidence="2" type="ORF">A3840_02135</name>
</gene>
<dbReference type="Gene3D" id="2.60.40.1880">
    <property type="entry name" value="Invasion associated locus B (IalB) protein"/>
    <property type="match status" value="1"/>
</dbReference>
<dbReference type="STRING" id="1770058.A3840_02135"/>
<comment type="caution">
    <text evidence="2">The sequence shown here is derived from an EMBL/GenBank/DDBJ whole genome shotgun (WGS) entry which is preliminary data.</text>
</comment>
<keyword evidence="1" id="KW-0732">Signal</keyword>
<keyword evidence="3" id="KW-1185">Reference proteome</keyword>